<accession>A0A9X7N3W7</accession>
<dbReference type="KEGG" id="pden:F1C79_17390"/>
<organism evidence="1 2">
    <name type="scientific">Pseudomonas denitrificans</name>
    <dbReference type="NCBI Taxonomy" id="43306"/>
    <lineage>
        <taxon>Bacteria</taxon>
        <taxon>Pseudomonadati</taxon>
        <taxon>Pseudomonadota</taxon>
        <taxon>Gammaproteobacteria</taxon>
        <taxon>Pseudomonadales</taxon>
        <taxon>Pseudomonadaceae</taxon>
        <taxon>Halopseudomonas</taxon>
    </lineage>
</organism>
<name>A0A9X7N3W7_PSEDE</name>
<dbReference type="Proteomes" id="UP000326659">
    <property type="component" value="Chromosome"/>
</dbReference>
<protein>
    <submittedName>
        <fullName evidence="1">Uncharacterized protein</fullName>
    </submittedName>
</protein>
<proteinExistence type="predicted"/>
<reference evidence="1 2" key="1">
    <citation type="submission" date="2019-09" db="EMBL/GenBank/DDBJ databases">
        <title>Prosopis cineraria nodule microbiome.</title>
        <authorList>
            <person name="Chaluvadi S.R."/>
            <person name="Ali R."/>
            <person name="Wang X."/>
        </authorList>
    </citation>
    <scope>NUCLEOTIDE SEQUENCE [LARGE SCALE GENOMIC DNA]</scope>
    <source>
        <strain evidence="1 2">BG1</strain>
    </source>
</reference>
<dbReference type="EMBL" id="CP043626">
    <property type="protein sequence ID" value="QEY73235.1"/>
    <property type="molecule type" value="Genomic_DNA"/>
</dbReference>
<sequence>MTQVTSLFPRKNLQPVECVLLKTAAKEFALDRLAGVGALTCLMHLVVDWHSSRAEQGFTEYAQAWIAQGNIKGGKGVEALMRDLFGCTQPQPPKGAA</sequence>
<evidence type="ECO:0000313" key="2">
    <source>
        <dbReference type="Proteomes" id="UP000326659"/>
    </source>
</evidence>
<gene>
    <name evidence="1" type="ORF">F1C79_17390</name>
</gene>
<dbReference type="RefSeq" id="WP_151188119.1">
    <property type="nucleotide sequence ID" value="NZ_CP043626.1"/>
</dbReference>
<keyword evidence="2" id="KW-1185">Reference proteome</keyword>
<dbReference type="AlphaFoldDB" id="A0A9X7N3W7"/>
<dbReference type="OrthoDB" id="6935095at2"/>
<evidence type="ECO:0000313" key="1">
    <source>
        <dbReference type="EMBL" id="QEY73235.1"/>
    </source>
</evidence>